<dbReference type="OrthoDB" id="408373at2759"/>
<gene>
    <name evidence="4" type="ORF">PAXRUDRAFT_822790</name>
</gene>
<evidence type="ECO:0000256" key="1">
    <source>
        <dbReference type="ARBA" id="ARBA00022801"/>
    </source>
</evidence>
<reference evidence="4 5" key="1">
    <citation type="submission" date="2014-04" db="EMBL/GenBank/DDBJ databases">
        <authorList>
            <consortium name="DOE Joint Genome Institute"/>
            <person name="Kuo A."/>
            <person name="Kohler A."/>
            <person name="Jargeat P."/>
            <person name="Nagy L.G."/>
            <person name="Floudas D."/>
            <person name="Copeland A."/>
            <person name="Barry K.W."/>
            <person name="Cichocki N."/>
            <person name="Veneault-Fourrey C."/>
            <person name="LaButti K."/>
            <person name="Lindquist E.A."/>
            <person name="Lipzen A."/>
            <person name="Lundell T."/>
            <person name="Morin E."/>
            <person name="Murat C."/>
            <person name="Sun H."/>
            <person name="Tunlid A."/>
            <person name="Henrissat B."/>
            <person name="Grigoriev I.V."/>
            <person name="Hibbett D.S."/>
            <person name="Martin F."/>
            <person name="Nordberg H.P."/>
            <person name="Cantor M.N."/>
            <person name="Hua S.X."/>
        </authorList>
    </citation>
    <scope>NUCLEOTIDE SEQUENCE [LARGE SCALE GENOMIC DNA]</scope>
    <source>
        <strain evidence="4 5">Ve08.2h10</strain>
    </source>
</reference>
<comment type="similarity">
    <text evidence="2">Belongs to the AB hydrolase superfamily. Epoxide hydrolase family.</text>
</comment>
<sequence length="330" mass="37745">MENVQSKYKKTQRAITYHYLFATAQPGKPTLLLIHGFPSTSYDWYHQINFLEPKGYGLVVPDLLGLGKTEPKTTNPADFLQTEVARDMVEILDEEGVKDVIVIGHDWGSTIAGMLSVKHSDRFLGFGFTVVTYFPPSVFPPLESIMEHQKKTYGRPLLGYWTFFRQDDAASVIENNIDSFIDVVYPADPEIWKKYLNLPGEWEAFARQGKTLPRAHYLTAEHYEHIKTSLLEGGLQSPLNWYKSNLQGINDQIKDTVSEEDIKIRKPTFMAVAKYDYVCPYEFAIAEIEKYAVGGLTIVEFDTGHWLPLEKPEEYNEALEHWIASTFKSS</sequence>
<evidence type="ECO:0000313" key="4">
    <source>
        <dbReference type="EMBL" id="KIK99374.1"/>
    </source>
</evidence>
<dbReference type="Pfam" id="PF00561">
    <property type="entry name" value="Abhydrolase_1"/>
    <property type="match status" value="1"/>
</dbReference>
<dbReference type="InterPro" id="IPR000073">
    <property type="entry name" value="AB_hydrolase_1"/>
</dbReference>
<keyword evidence="5" id="KW-1185">Reference proteome</keyword>
<dbReference type="InterPro" id="IPR029058">
    <property type="entry name" value="AB_hydrolase_fold"/>
</dbReference>
<dbReference type="InParanoid" id="A0A0D0E9G4"/>
<dbReference type="Gene3D" id="3.40.50.1820">
    <property type="entry name" value="alpha/beta hydrolase"/>
    <property type="match status" value="1"/>
</dbReference>
<dbReference type="HOGENOM" id="CLU_020336_7_0_1"/>
<protein>
    <recommendedName>
        <fullName evidence="3">AB hydrolase-1 domain-containing protein</fullName>
    </recommendedName>
</protein>
<evidence type="ECO:0000256" key="2">
    <source>
        <dbReference type="ARBA" id="ARBA00038334"/>
    </source>
</evidence>
<dbReference type="SUPFAM" id="SSF53474">
    <property type="entry name" value="alpha/beta-Hydrolases"/>
    <property type="match status" value="1"/>
</dbReference>
<dbReference type="GO" id="GO:0016787">
    <property type="term" value="F:hydrolase activity"/>
    <property type="evidence" value="ECO:0007669"/>
    <property type="project" value="UniProtKB-KW"/>
</dbReference>
<evidence type="ECO:0000259" key="3">
    <source>
        <dbReference type="Pfam" id="PF00561"/>
    </source>
</evidence>
<dbReference type="InterPro" id="IPR000639">
    <property type="entry name" value="Epox_hydrolase-like"/>
</dbReference>
<feature type="domain" description="AB hydrolase-1" evidence="3">
    <location>
        <begin position="29"/>
        <end position="312"/>
    </location>
</feature>
<dbReference type="Proteomes" id="UP000054538">
    <property type="component" value="Unassembled WGS sequence"/>
</dbReference>
<reference evidence="5" key="2">
    <citation type="submission" date="2015-01" db="EMBL/GenBank/DDBJ databases">
        <title>Evolutionary Origins and Diversification of the Mycorrhizal Mutualists.</title>
        <authorList>
            <consortium name="DOE Joint Genome Institute"/>
            <consortium name="Mycorrhizal Genomics Consortium"/>
            <person name="Kohler A."/>
            <person name="Kuo A."/>
            <person name="Nagy L.G."/>
            <person name="Floudas D."/>
            <person name="Copeland A."/>
            <person name="Barry K.W."/>
            <person name="Cichocki N."/>
            <person name="Veneault-Fourrey C."/>
            <person name="LaButti K."/>
            <person name="Lindquist E.A."/>
            <person name="Lipzen A."/>
            <person name="Lundell T."/>
            <person name="Morin E."/>
            <person name="Murat C."/>
            <person name="Riley R."/>
            <person name="Ohm R."/>
            <person name="Sun H."/>
            <person name="Tunlid A."/>
            <person name="Henrissat B."/>
            <person name="Grigoriev I.V."/>
            <person name="Hibbett D.S."/>
            <person name="Martin F."/>
        </authorList>
    </citation>
    <scope>NUCLEOTIDE SEQUENCE [LARGE SCALE GENOMIC DNA]</scope>
    <source>
        <strain evidence="5">Ve08.2h10</strain>
    </source>
</reference>
<proteinExistence type="inferred from homology"/>
<dbReference type="PRINTS" id="PR00412">
    <property type="entry name" value="EPOXHYDRLASE"/>
</dbReference>
<evidence type="ECO:0000313" key="5">
    <source>
        <dbReference type="Proteomes" id="UP000054538"/>
    </source>
</evidence>
<dbReference type="PANTHER" id="PTHR43329">
    <property type="entry name" value="EPOXIDE HYDROLASE"/>
    <property type="match status" value="1"/>
</dbReference>
<name>A0A0D0E9G4_9AGAM</name>
<dbReference type="AlphaFoldDB" id="A0A0D0E9G4"/>
<dbReference type="STRING" id="930991.A0A0D0E9G4"/>
<keyword evidence="1" id="KW-0378">Hydrolase</keyword>
<dbReference type="EMBL" id="KN824861">
    <property type="protein sequence ID" value="KIK99374.1"/>
    <property type="molecule type" value="Genomic_DNA"/>
</dbReference>
<accession>A0A0D0E9G4</accession>
<organism evidence="4 5">
    <name type="scientific">Paxillus rubicundulus Ve08.2h10</name>
    <dbReference type="NCBI Taxonomy" id="930991"/>
    <lineage>
        <taxon>Eukaryota</taxon>
        <taxon>Fungi</taxon>
        <taxon>Dikarya</taxon>
        <taxon>Basidiomycota</taxon>
        <taxon>Agaricomycotina</taxon>
        <taxon>Agaricomycetes</taxon>
        <taxon>Agaricomycetidae</taxon>
        <taxon>Boletales</taxon>
        <taxon>Paxilineae</taxon>
        <taxon>Paxillaceae</taxon>
        <taxon>Paxillus</taxon>
    </lineage>
</organism>